<sequence>MSSRLDRLLSLLENGTSASVRSTAAKQLAQLATKSVAIDVRLDDSVDLKNNQIALNDTSDYSELMTVIARILPCLRSKSFDTRIAAASAISNICNMVPTWTVHYSSEKLLDEEPLEPPSFPSFDLPHLIHATPTLVASSGQEFTKPTSLNSSNDVRRARKEAMGRLGLDFLDGVGGDDGGMDWEKELADQTPGSDTKFTPDPPEPVKMEVEHDVLENHHNSQNGSKVNSPTPEPVATAGLSARELNRLKRKRKAGPSAFVSAPPPTAGQSARYNSVAAGPSNNKARLLNPTSENKSRVSPPSSTPPNASSPDKVVVDPSKGGQVEAKQKQHASAALQVPEGVWVWDGLVRVLEVDLFDSSWQIRHGAAGALRDILKAQGLSGGMKRGKTKAENSWAHEQWCNDLAGKILCVFVLDRFCDFSRDQSVSPVRETMAQTLASLLIHMPRRAILHVHDVLLQMITQDTKRSPGQQYVWQVRHAGMLGLKYEVAVRQDLIIDHGETKPETDPIKNESTPETTNGHIEEGAQILSSVVTAAILGLGDADDDVRSVAASMLLPVAKDLVRVLPDDIPRVLDVLWSCLANMKDDLSSSVGAVMDLLGQLVNFPLVTDILADPAKSRPLVELAPTLFSFFRHTISNVRLAVVTTLKAFLTVPNLPKDWVSSAFLWLLLQNIMLEEKPEIREVTLDTWKIATKTLASVPYLLEATVLHNIVSEWWGLVMQPWGIPLNPSLFYRISKPLHENADVNAESHNVDKAMMDQDLSLVSPELIMQNRIAAATALGYLLYLWPSEVGCNTLFGNLLSYYSKANSALQRTLLGIVVEEWAQEAMDSKVWPVTSPIAVEGGAEAVEPPPRSLEGYPILAGTAANLLLEALQLDPPSWYSEGVPPLKQLLAECVALLRAFVTDGKMSESRIPAIPMEITMSPEHADGFTLSVAERVVGPLYTELKSGLAKPKKKDLLAIEAKRATAMASIDNYRRVKEHLDVRTTACVAAAAVALKVKPEKIGTVIKAVMNGVKFEDNVDLQTRFATALAHLMDIGLNEWNSVGAMAKVVKNLCAFLCSDTVETPSFAPSKGTREGILSFKRQTEFVKPKAEEPETPEKSKASISRRGAQLSLNQMSQRFGNKLFDSVPMTWESTVDGLMSTCDCREPKEADKTMEKQTGQDVIDSLVIIQNLVPSLHPDLWPRIAKLYPALVVALRSQFAIVRQSSARCFSTICDIVIVDSMRFVIENVLPLIGDPLSLSNRQGAVELIFHIVQKLDIKALPYVIFLVIPILGRMSDADLDIRATATNTFASLVKMVPLEAGLPDPEGFPAELLKRRDEERQFLAQLLDGSKMEPYSIPVTIKAELRKYQQDGVNWLAFLAKYQLHGILCDDMGLGKTLQSICILASKHHERAEAHKETKSPDTSHLPSLIVCPPTLTGHWYYEILKYTENLKPVMYVGSSRERAKLLSSLRNKDVVITSYEVVRNDINNLVKIDWLYCVLDEGHIIKNGKTKLTKAVKTLKSQHRLVLSGTPIQNNVLELWSLFDFLMPGFLGTEASFNERFGKPILSNREGKGNAKTSEAANLALEALHKQVLPFLLRRLKEDVLSDLPPKIIQDYYCDLSDLQKQLYEDFTQSHAHQEAQEVVNSEGSKGKGQQHIFQSLQYLRKLCNHPALVLKEDGAAERVLAKFRNKHSNAAPLRDLQHAPKQLLLDCGIGGSPIASTEGVKSESSDLDNASGDVGFSQHRVLIFCQLKQMLDIIETDLFKNQMPSVTYMRLDGSTDPNKRHAIVQTFNGDPSIDCLLLTTHVGGLGLTLTGADTVIFVEHDWNPMKDLQAMDRAHRIGQKKVVNVYRLITKGTLEEKIMGLQRFKLNIANSVITQQNSGLASMETDLVLDLFKCTTEEEDAAAASKKRKEAQLEKNPGRKSVLDGLEDLPPAEEYEGLDLQSFLAN</sequence>
<dbReference type="InterPro" id="IPR044972">
    <property type="entry name" value="Mot1"/>
</dbReference>
<dbReference type="Proteomes" id="UP000076722">
    <property type="component" value="Unassembled WGS sequence"/>
</dbReference>
<dbReference type="InterPro" id="IPR038718">
    <property type="entry name" value="SNF2-like_sf"/>
</dbReference>
<feature type="region of interest" description="Disordered" evidence="9">
    <location>
        <begin position="250"/>
        <end position="328"/>
    </location>
</feature>
<keyword evidence="7" id="KW-0238">DNA-binding</keyword>
<dbReference type="SMART" id="SM00490">
    <property type="entry name" value="HELICc"/>
    <property type="match status" value="1"/>
</dbReference>
<dbReference type="Pfam" id="PF12054">
    <property type="entry name" value="DUF3535"/>
    <property type="match status" value="1"/>
</dbReference>
<dbReference type="FunFam" id="3.40.50.10810:FF:000009">
    <property type="entry name" value="B-TFIID TATA-box-binding protein-associated factor 1"/>
    <property type="match status" value="1"/>
</dbReference>
<dbReference type="EMBL" id="KV419394">
    <property type="protein sequence ID" value="KZS98924.1"/>
    <property type="molecule type" value="Genomic_DNA"/>
</dbReference>
<feature type="domain" description="Helicase C-terminal" evidence="11">
    <location>
        <begin position="1715"/>
        <end position="1877"/>
    </location>
</feature>
<feature type="region of interest" description="Disordered" evidence="9">
    <location>
        <begin position="1088"/>
        <end position="1108"/>
    </location>
</feature>
<proteinExistence type="predicted"/>
<name>A0A165AFL8_9AGAM</name>
<dbReference type="InterPro" id="IPR000330">
    <property type="entry name" value="SNF2_N"/>
</dbReference>
<keyword evidence="4" id="KW-0378">Hydrolase</keyword>
<evidence type="ECO:0000256" key="5">
    <source>
        <dbReference type="ARBA" id="ARBA00022806"/>
    </source>
</evidence>
<dbReference type="Gene3D" id="3.40.50.300">
    <property type="entry name" value="P-loop containing nucleotide triphosphate hydrolases"/>
    <property type="match status" value="1"/>
</dbReference>
<keyword evidence="8" id="KW-0539">Nucleus</keyword>
<evidence type="ECO:0000256" key="8">
    <source>
        <dbReference type="ARBA" id="ARBA00023242"/>
    </source>
</evidence>
<feature type="region of interest" description="Disordered" evidence="9">
    <location>
        <begin position="177"/>
        <end position="206"/>
    </location>
</feature>
<keyword evidence="3" id="KW-0547">Nucleotide-binding</keyword>
<protein>
    <submittedName>
        <fullName evidence="12">SNF2 chromatin remodeling protein</fullName>
    </submittedName>
</protein>
<dbReference type="InterPro" id="IPR022707">
    <property type="entry name" value="Mot1_central_dom"/>
</dbReference>
<evidence type="ECO:0000256" key="4">
    <source>
        <dbReference type="ARBA" id="ARBA00022801"/>
    </source>
</evidence>
<feature type="domain" description="Helicase ATP-binding" evidence="10">
    <location>
        <begin position="1360"/>
        <end position="1533"/>
    </location>
</feature>
<accession>A0A165AFL8</accession>
<dbReference type="OrthoDB" id="10252227at2759"/>
<dbReference type="Gene3D" id="1.20.120.850">
    <property type="entry name" value="SWI2/SNF2 ATPases, N-terminal domain"/>
    <property type="match status" value="1"/>
</dbReference>
<comment type="subcellular location">
    <subcellularLocation>
        <location evidence="1">Nucleus</location>
    </subcellularLocation>
</comment>
<dbReference type="PROSITE" id="PS51192">
    <property type="entry name" value="HELICASE_ATP_BIND_1"/>
    <property type="match status" value="1"/>
</dbReference>
<feature type="compositionally biased region" description="Low complexity" evidence="9">
    <location>
        <begin position="299"/>
        <end position="311"/>
    </location>
</feature>
<evidence type="ECO:0000256" key="3">
    <source>
        <dbReference type="ARBA" id="ARBA00022741"/>
    </source>
</evidence>
<evidence type="ECO:0000256" key="7">
    <source>
        <dbReference type="ARBA" id="ARBA00023125"/>
    </source>
</evidence>
<dbReference type="GO" id="GO:0016887">
    <property type="term" value="F:ATP hydrolysis activity"/>
    <property type="evidence" value="ECO:0007669"/>
    <property type="project" value="InterPro"/>
</dbReference>
<dbReference type="PANTHER" id="PTHR36498:SF1">
    <property type="entry name" value="TATA-BINDING PROTEIN-ASSOCIATED FACTOR 172"/>
    <property type="match status" value="1"/>
</dbReference>
<dbReference type="Gene3D" id="3.40.50.10810">
    <property type="entry name" value="Tandem AAA-ATPase domain"/>
    <property type="match status" value="1"/>
</dbReference>
<dbReference type="CDD" id="cd18793">
    <property type="entry name" value="SF2_C_SNF"/>
    <property type="match status" value="1"/>
</dbReference>
<dbReference type="PROSITE" id="PS51194">
    <property type="entry name" value="HELICASE_CTER"/>
    <property type="match status" value="1"/>
</dbReference>
<keyword evidence="2" id="KW-0677">Repeat</keyword>
<dbReference type="InterPro" id="IPR044078">
    <property type="entry name" value="Mot1_ATP-bd"/>
</dbReference>
<feature type="compositionally biased region" description="Polar residues" evidence="9">
    <location>
        <begin position="280"/>
        <end position="293"/>
    </location>
</feature>
<keyword evidence="5" id="KW-0347">Helicase</keyword>
<dbReference type="Gene3D" id="1.25.10.10">
    <property type="entry name" value="Leucine-rich Repeat Variant"/>
    <property type="match status" value="2"/>
</dbReference>
<dbReference type="SUPFAM" id="SSF48371">
    <property type="entry name" value="ARM repeat"/>
    <property type="match status" value="1"/>
</dbReference>
<dbReference type="GO" id="GO:0003677">
    <property type="term" value="F:DNA binding"/>
    <property type="evidence" value="ECO:0007669"/>
    <property type="project" value="UniProtKB-KW"/>
</dbReference>
<dbReference type="Pfam" id="PF00271">
    <property type="entry name" value="Helicase_C"/>
    <property type="match status" value="1"/>
</dbReference>
<dbReference type="STRING" id="1314777.A0A165AFL8"/>
<evidence type="ECO:0000256" key="1">
    <source>
        <dbReference type="ARBA" id="ARBA00004123"/>
    </source>
</evidence>
<dbReference type="SMART" id="SM00487">
    <property type="entry name" value="DEXDc"/>
    <property type="match status" value="1"/>
</dbReference>
<keyword evidence="6" id="KW-0067">ATP-binding</keyword>
<keyword evidence="13" id="KW-1185">Reference proteome</keyword>
<dbReference type="PANTHER" id="PTHR36498">
    <property type="entry name" value="TATA-BINDING PROTEIN-ASSOCIATED FACTOR 172"/>
    <property type="match status" value="1"/>
</dbReference>
<dbReference type="GO" id="GO:0017025">
    <property type="term" value="F:TBP-class protein binding"/>
    <property type="evidence" value="ECO:0007669"/>
    <property type="project" value="InterPro"/>
</dbReference>
<dbReference type="InterPro" id="IPR016024">
    <property type="entry name" value="ARM-type_fold"/>
</dbReference>
<feature type="compositionally biased region" description="Basic and acidic residues" evidence="9">
    <location>
        <begin position="1088"/>
        <end position="1102"/>
    </location>
</feature>
<evidence type="ECO:0000259" key="11">
    <source>
        <dbReference type="PROSITE" id="PS51194"/>
    </source>
</evidence>
<dbReference type="GO" id="GO:0005524">
    <property type="term" value="F:ATP binding"/>
    <property type="evidence" value="ECO:0007669"/>
    <property type="project" value="UniProtKB-KW"/>
</dbReference>
<dbReference type="GO" id="GO:0005634">
    <property type="term" value="C:nucleus"/>
    <property type="evidence" value="ECO:0007669"/>
    <property type="project" value="UniProtKB-SubCell"/>
</dbReference>
<feature type="region of interest" description="Disordered" evidence="9">
    <location>
        <begin position="1892"/>
        <end position="1919"/>
    </location>
</feature>
<dbReference type="GO" id="GO:0004386">
    <property type="term" value="F:helicase activity"/>
    <property type="evidence" value="ECO:0007669"/>
    <property type="project" value="UniProtKB-KW"/>
</dbReference>
<evidence type="ECO:0000259" key="10">
    <source>
        <dbReference type="PROSITE" id="PS51192"/>
    </source>
</evidence>
<dbReference type="InterPro" id="IPR027417">
    <property type="entry name" value="P-loop_NTPase"/>
</dbReference>
<evidence type="ECO:0000256" key="6">
    <source>
        <dbReference type="ARBA" id="ARBA00022840"/>
    </source>
</evidence>
<dbReference type="CDD" id="cd17999">
    <property type="entry name" value="DEXHc_Mot1"/>
    <property type="match status" value="1"/>
</dbReference>
<dbReference type="SUPFAM" id="SSF52540">
    <property type="entry name" value="P-loop containing nucleoside triphosphate hydrolases"/>
    <property type="match status" value="2"/>
</dbReference>
<dbReference type="FunFam" id="3.40.50.300:FF:001793">
    <property type="entry name" value="TATA-binding protein-associated factor"/>
    <property type="match status" value="1"/>
</dbReference>
<dbReference type="InterPro" id="IPR011989">
    <property type="entry name" value="ARM-like"/>
</dbReference>
<evidence type="ECO:0000256" key="9">
    <source>
        <dbReference type="SAM" id="MobiDB-lite"/>
    </source>
</evidence>
<reference evidence="12 13" key="1">
    <citation type="journal article" date="2016" name="Mol. Biol. Evol.">
        <title>Comparative Genomics of Early-Diverging Mushroom-Forming Fungi Provides Insights into the Origins of Lignocellulose Decay Capabilities.</title>
        <authorList>
            <person name="Nagy L.G."/>
            <person name="Riley R."/>
            <person name="Tritt A."/>
            <person name="Adam C."/>
            <person name="Daum C."/>
            <person name="Floudas D."/>
            <person name="Sun H."/>
            <person name="Yadav J.S."/>
            <person name="Pangilinan J."/>
            <person name="Larsson K.H."/>
            <person name="Matsuura K."/>
            <person name="Barry K."/>
            <person name="Labutti K."/>
            <person name="Kuo R."/>
            <person name="Ohm R.A."/>
            <person name="Bhattacharya S.S."/>
            <person name="Shirouzu T."/>
            <person name="Yoshinaga Y."/>
            <person name="Martin F.M."/>
            <person name="Grigoriev I.V."/>
            <person name="Hibbett D.S."/>
        </authorList>
    </citation>
    <scope>NUCLEOTIDE SEQUENCE [LARGE SCALE GENOMIC DNA]</scope>
    <source>
        <strain evidence="12 13">HHB9708</strain>
    </source>
</reference>
<dbReference type="Pfam" id="PF00176">
    <property type="entry name" value="SNF2-rel_dom"/>
    <property type="match status" value="1"/>
</dbReference>
<organism evidence="12 13">
    <name type="scientific">Sistotremastrum niveocremeum HHB9708</name>
    <dbReference type="NCBI Taxonomy" id="1314777"/>
    <lineage>
        <taxon>Eukaryota</taxon>
        <taxon>Fungi</taxon>
        <taxon>Dikarya</taxon>
        <taxon>Basidiomycota</taxon>
        <taxon>Agaricomycotina</taxon>
        <taxon>Agaricomycetes</taxon>
        <taxon>Sistotremastrales</taxon>
        <taxon>Sistotremastraceae</taxon>
        <taxon>Sertulicium</taxon>
        <taxon>Sertulicium niveocremeum</taxon>
    </lineage>
</organism>
<evidence type="ECO:0000313" key="13">
    <source>
        <dbReference type="Proteomes" id="UP000076722"/>
    </source>
</evidence>
<evidence type="ECO:0000313" key="12">
    <source>
        <dbReference type="EMBL" id="KZS98924.1"/>
    </source>
</evidence>
<dbReference type="InterPro" id="IPR014001">
    <property type="entry name" value="Helicase_ATP-bd"/>
</dbReference>
<dbReference type="InterPro" id="IPR001650">
    <property type="entry name" value="Helicase_C-like"/>
</dbReference>
<dbReference type="InterPro" id="IPR049730">
    <property type="entry name" value="SNF2/RAD54-like_C"/>
</dbReference>
<evidence type="ECO:0000256" key="2">
    <source>
        <dbReference type="ARBA" id="ARBA00022737"/>
    </source>
</evidence>
<gene>
    <name evidence="12" type="ORF">SISNIDRAFT_480516</name>
</gene>